<evidence type="ECO:0000313" key="12">
    <source>
        <dbReference type="EMBL" id="HEN15082.1"/>
    </source>
</evidence>
<dbReference type="NCBIfam" id="NF001454">
    <property type="entry name" value="PRK00315.1"/>
    <property type="match status" value="1"/>
</dbReference>
<evidence type="ECO:0000256" key="4">
    <source>
        <dbReference type="ARBA" id="ARBA00022692"/>
    </source>
</evidence>
<dbReference type="InterPro" id="IPR003820">
    <property type="entry name" value="KdpC"/>
</dbReference>
<evidence type="ECO:0000256" key="1">
    <source>
        <dbReference type="ARBA" id="ARBA00022448"/>
    </source>
</evidence>
<evidence type="ECO:0000256" key="11">
    <source>
        <dbReference type="HAMAP-Rule" id="MF_00276"/>
    </source>
</evidence>
<evidence type="ECO:0000256" key="7">
    <source>
        <dbReference type="ARBA" id="ARBA00022958"/>
    </source>
</evidence>
<keyword evidence="1 11" id="KW-0813">Transport</keyword>
<dbReference type="GO" id="GO:0005886">
    <property type="term" value="C:plasma membrane"/>
    <property type="evidence" value="ECO:0007669"/>
    <property type="project" value="UniProtKB-SubCell"/>
</dbReference>
<keyword evidence="9 11" id="KW-0406">Ion transport</keyword>
<comment type="subcellular location">
    <subcellularLocation>
        <location evidence="11">Cell membrane</location>
        <topology evidence="11">Single-pass membrane protein</topology>
    </subcellularLocation>
</comment>
<dbReference type="NCBIfam" id="TIGR00681">
    <property type="entry name" value="kdpC"/>
    <property type="match status" value="1"/>
</dbReference>
<keyword evidence="4 11" id="KW-0812">Transmembrane</keyword>
<protein>
    <recommendedName>
        <fullName evidence="11">Potassium-transporting ATPase KdpC subunit</fullName>
    </recommendedName>
    <alternativeName>
        <fullName evidence="11">ATP phosphohydrolase [potassium-transporting] C chain</fullName>
    </alternativeName>
    <alternativeName>
        <fullName evidence="11">Potassium-binding and translocating subunit C</fullName>
    </alternativeName>
    <alternativeName>
        <fullName evidence="11">Potassium-translocating ATPase C chain</fullName>
    </alternativeName>
</protein>
<keyword evidence="3 11" id="KW-0633">Potassium transport</keyword>
<dbReference type="Pfam" id="PF02669">
    <property type="entry name" value="KdpC"/>
    <property type="match status" value="1"/>
</dbReference>
<evidence type="ECO:0000256" key="10">
    <source>
        <dbReference type="ARBA" id="ARBA00023136"/>
    </source>
</evidence>
<evidence type="ECO:0000256" key="2">
    <source>
        <dbReference type="ARBA" id="ARBA00022475"/>
    </source>
</evidence>
<comment type="function">
    <text evidence="11">Part of the high-affinity ATP-driven potassium transport (or Kdp) system, which catalyzes the hydrolysis of ATP coupled with the electrogenic transport of potassium into the cytoplasm. This subunit acts as a catalytic chaperone that increases the ATP-binding affinity of the ATP-hydrolyzing subunit KdpB by the formation of a transient KdpB/KdpC/ATP ternary complex.</text>
</comment>
<dbReference type="EMBL" id="DSOK01000185">
    <property type="protein sequence ID" value="HEN15082.1"/>
    <property type="molecule type" value="Genomic_DNA"/>
</dbReference>
<dbReference type="HAMAP" id="MF_00276">
    <property type="entry name" value="KdpC"/>
    <property type="match status" value="1"/>
</dbReference>
<keyword evidence="8 11" id="KW-1133">Transmembrane helix</keyword>
<evidence type="ECO:0000256" key="9">
    <source>
        <dbReference type="ARBA" id="ARBA00023065"/>
    </source>
</evidence>
<keyword evidence="2 11" id="KW-1003">Cell membrane</keyword>
<keyword evidence="10 11" id="KW-0472">Membrane</keyword>
<sequence>MSDLVTSLRLFVVSLVVCSAVYPLLVLALAATVAPDMAQGSLIRSADGTVVGSRLLAQGFTQPRYFWPRPSAVDYNAGGAGGSNLSPTNPQVGERAAETIRRLQPADGELVPADLVTASGSGLDPHISLAAARLQAPRVAQARGLPLEKVLAVVAARNDSVALSALGGQPLIHVLELNMQLDQMTSHE</sequence>
<keyword evidence="6 11" id="KW-0067">ATP-binding</keyword>
<comment type="subunit">
    <text evidence="11">The system is composed of three essential subunits: KdpA, KdpB and KdpC.</text>
</comment>
<accession>A0A7C2JYS6</accession>
<keyword evidence="7 11" id="KW-0630">Potassium</keyword>
<organism evidence="12">
    <name type="scientific">Schlesneria paludicola</name>
    <dbReference type="NCBI Taxonomy" id="360056"/>
    <lineage>
        <taxon>Bacteria</taxon>
        <taxon>Pseudomonadati</taxon>
        <taxon>Planctomycetota</taxon>
        <taxon>Planctomycetia</taxon>
        <taxon>Planctomycetales</taxon>
        <taxon>Planctomycetaceae</taxon>
        <taxon>Schlesneria</taxon>
    </lineage>
</organism>
<comment type="caution">
    <text evidence="12">The sequence shown here is derived from an EMBL/GenBank/DDBJ whole genome shotgun (WGS) entry which is preliminary data.</text>
</comment>
<proteinExistence type="inferred from homology"/>
<comment type="similarity">
    <text evidence="11">Belongs to the KdpC family.</text>
</comment>
<reference evidence="12" key="1">
    <citation type="journal article" date="2020" name="mSystems">
        <title>Genome- and Community-Level Interaction Insights into Carbon Utilization and Element Cycling Functions of Hydrothermarchaeota in Hydrothermal Sediment.</title>
        <authorList>
            <person name="Zhou Z."/>
            <person name="Liu Y."/>
            <person name="Xu W."/>
            <person name="Pan J."/>
            <person name="Luo Z.H."/>
            <person name="Li M."/>
        </authorList>
    </citation>
    <scope>NUCLEOTIDE SEQUENCE [LARGE SCALE GENOMIC DNA]</scope>
    <source>
        <strain evidence="12">SpSt-339</strain>
    </source>
</reference>
<dbReference type="PANTHER" id="PTHR30042">
    <property type="entry name" value="POTASSIUM-TRANSPORTING ATPASE C CHAIN"/>
    <property type="match status" value="1"/>
</dbReference>
<dbReference type="AlphaFoldDB" id="A0A7C2JYS6"/>
<keyword evidence="5 11" id="KW-0547">Nucleotide-binding</keyword>
<evidence type="ECO:0000256" key="8">
    <source>
        <dbReference type="ARBA" id="ARBA00022989"/>
    </source>
</evidence>
<evidence type="ECO:0000256" key="5">
    <source>
        <dbReference type="ARBA" id="ARBA00022741"/>
    </source>
</evidence>
<gene>
    <name evidence="11 12" type="primary">kdpC</name>
    <name evidence="12" type="ORF">ENQ76_06390</name>
</gene>
<dbReference type="GO" id="GO:0008556">
    <property type="term" value="F:P-type potassium transmembrane transporter activity"/>
    <property type="evidence" value="ECO:0007669"/>
    <property type="project" value="InterPro"/>
</dbReference>
<dbReference type="GO" id="GO:0005524">
    <property type="term" value="F:ATP binding"/>
    <property type="evidence" value="ECO:0007669"/>
    <property type="project" value="UniProtKB-UniRule"/>
</dbReference>
<dbReference type="PANTHER" id="PTHR30042:SF2">
    <property type="entry name" value="POTASSIUM-TRANSPORTING ATPASE KDPC SUBUNIT"/>
    <property type="match status" value="1"/>
</dbReference>
<name>A0A7C2JYS6_9PLAN</name>
<evidence type="ECO:0000256" key="3">
    <source>
        <dbReference type="ARBA" id="ARBA00022538"/>
    </source>
</evidence>
<evidence type="ECO:0000256" key="6">
    <source>
        <dbReference type="ARBA" id="ARBA00022840"/>
    </source>
</evidence>
<dbReference type="PIRSF" id="PIRSF001296">
    <property type="entry name" value="K_ATPase_KdpC"/>
    <property type="match status" value="1"/>
</dbReference>